<evidence type="ECO:0000313" key="3">
    <source>
        <dbReference type="Proteomes" id="UP000077961"/>
    </source>
</evidence>
<organism evidence="2 4">
    <name type="scientific">Paraburkholderia ginsengiterrae</name>
    <dbReference type="NCBI Taxonomy" id="1462993"/>
    <lineage>
        <taxon>Bacteria</taxon>
        <taxon>Pseudomonadati</taxon>
        <taxon>Pseudomonadota</taxon>
        <taxon>Betaproteobacteria</taxon>
        <taxon>Burkholderiales</taxon>
        <taxon>Burkholderiaceae</taxon>
        <taxon>Paraburkholderia</taxon>
    </lineage>
</organism>
<evidence type="ECO:0000313" key="1">
    <source>
        <dbReference type="EMBL" id="OAJ61755.1"/>
    </source>
</evidence>
<comment type="caution">
    <text evidence="2">The sequence shown here is derived from an EMBL/GenBank/DDBJ whole genome shotgun (WGS) entry which is preliminary data.</text>
</comment>
<dbReference type="Proteomes" id="UP000077961">
    <property type="component" value="Unassembled WGS sequence"/>
</dbReference>
<evidence type="ECO:0000313" key="4">
    <source>
        <dbReference type="Proteomes" id="UP000078116"/>
    </source>
</evidence>
<protein>
    <submittedName>
        <fullName evidence="2">Uncharacterized protein</fullName>
    </submittedName>
</protein>
<sequence>MVLCRRLDLLAQASVAIDGSKFKAVNAHDRNFTSGSLAYTLLGYRVFRGKTDHAELHYH</sequence>
<keyword evidence="3" id="KW-1185">Reference proteome</keyword>
<evidence type="ECO:0000313" key="2">
    <source>
        <dbReference type="EMBL" id="OAJ65354.1"/>
    </source>
</evidence>
<gene>
    <name evidence="1" type="ORF">A6V36_23705</name>
    <name evidence="2" type="ORF">A6V37_15460</name>
</gene>
<dbReference type="STRING" id="1462993.A6V36_23705"/>
<dbReference type="EMBL" id="LXKA01000044">
    <property type="protein sequence ID" value="OAJ65354.1"/>
    <property type="molecule type" value="Genomic_DNA"/>
</dbReference>
<reference evidence="3 4" key="1">
    <citation type="submission" date="2016-04" db="EMBL/GenBank/DDBJ databases">
        <title>Reclassification of Paraburkholderia panaciterrae (Farh et al. 2015) Dobritsa &amp; Samadpour 2016 as a later homotypic synonym of Paraburkholderia ginsengiterrae (Farh et al. 2015) Dobritsa &amp; Samadpour 2016.</title>
        <authorList>
            <person name="Dobritsa A.P."/>
            <person name="Kutumbaka K."/>
            <person name="Samadpour M."/>
        </authorList>
    </citation>
    <scope>NUCLEOTIDE SEQUENCE [LARGE SCALE GENOMIC DNA]</scope>
    <source>
        <strain evidence="2 4">DCY85</strain>
        <strain evidence="1 3">DCY85-1</strain>
    </source>
</reference>
<accession>A0A1A9NGS8</accession>
<name>A0A1A9NGS8_9BURK</name>
<dbReference type="Proteomes" id="UP000078116">
    <property type="component" value="Unassembled WGS sequence"/>
</dbReference>
<proteinExistence type="predicted"/>
<dbReference type="EMBL" id="LXJZ01000081">
    <property type="protein sequence ID" value="OAJ61755.1"/>
    <property type="molecule type" value="Genomic_DNA"/>
</dbReference>
<dbReference type="AlphaFoldDB" id="A0A1A9NGS8"/>